<dbReference type="PROSITE" id="PS51192">
    <property type="entry name" value="HELICASE_ATP_BIND_1"/>
    <property type="match status" value="1"/>
</dbReference>
<evidence type="ECO:0000256" key="5">
    <source>
        <dbReference type="ARBA" id="ARBA00022840"/>
    </source>
</evidence>
<accession>A0AAX4JZB3</accession>
<dbReference type="InterPro" id="IPR027417">
    <property type="entry name" value="P-loop_NTPase"/>
</dbReference>
<sequence length="907" mass="95421">MSGDNTPVPPPNPSSSQQQQQQQQQQQRKSSPQFQSQSDIESSPIYQALSQRLSRTENTLSSLSSQVAQLTSIVKSLSTSSSSSQQNIVNTSPSRSKNTSTASVFAPFDSELPSGLGNLNNGLPKSPFIPVTTPQPVIVGNNANGNGNSDIAALTQQISALSTSVAQLQRLQTRQSSSNNQIPTISTLNIGSENVHSHPSSNIRNNGPLTGPIGPLGNLGLPSRPLHHQGVENLINQSGPMTTPSNSTIHHPQSPAGSSKANNFGNIGGGGAGTNNRPGINRSFSSGIIGQPPLNLGSLTPGGMNHPHPHTPSGLRGERDFNNTNSSNHNNPSLAISSPGLNQTSNPLERSSGPLTPGGSGVATPGAGIVITKWEHLNLKVDLLRSISKYGIGPPNKIQTRVLPFMIKGSDIIAQAPPTTERIISYVIPALHLVQNLPPPPATYNGPAVIIITTTVDQAMQCHKLVRGVGGPLGIRSGVAAGAAGSSGLPNEIAAMQRDAIHILIGTPAKIAEVMTSRGGLGGSECRLLILDEVDQLIARNLYDNVLNIAKTLPAPRRGGPGGASMTGPLTPSIPAAPFSPGLASPYDAGRDSPFNPASKTPFPTQGSRFGANSTAAVGGPTSAVNGTQAGAGNAGDIERQTCLFSNTIPTDVINFSQSLSVRDPVRVLVRRDGGTNSQESVSSVTPGINLKHTYVYLTITGSAQAGVNAAKANNDIGPGTIGSGRNQGGQNEEQTRAKEYKLDMLVKMLEDYPLWQAIIHVGTYTMLEAVVLRLQSRKWETLYLTPDLPPTQKKAVLQSWRTSLSGNGPRFLVVFDVNIKPPEVPWSPLIINFDLPRSVEGYAHRAAAAVPPTNRQPQGTNSQVNGVIVSFVQAAGGDVEMLRSTECAYRFKSAEIPTVFHDLFNH</sequence>
<evidence type="ECO:0000256" key="2">
    <source>
        <dbReference type="ARBA" id="ARBA00022741"/>
    </source>
</evidence>
<protein>
    <recommendedName>
        <fullName evidence="1">RNA helicase</fullName>
        <ecNumber evidence="1">3.6.4.13</ecNumber>
    </recommendedName>
</protein>
<dbReference type="GO" id="GO:0016787">
    <property type="term" value="F:hydrolase activity"/>
    <property type="evidence" value="ECO:0007669"/>
    <property type="project" value="UniProtKB-KW"/>
</dbReference>
<dbReference type="InterPro" id="IPR014001">
    <property type="entry name" value="Helicase_ATP-bd"/>
</dbReference>
<dbReference type="GeneID" id="91095446"/>
<dbReference type="EMBL" id="CP144103">
    <property type="protein sequence ID" value="WWC89848.1"/>
    <property type="molecule type" value="Genomic_DNA"/>
</dbReference>
<dbReference type="Pfam" id="PF00270">
    <property type="entry name" value="DEAD"/>
    <property type="match status" value="1"/>
</dbReference>
<feature type="domain" description="Helicase ATP-binding" evidence="7">
    <location>
        <begin position="403"/>
        <end position="573"/>
    </location>
</feature>
<evidence type="ECO:0000256" key="1">
    <source>
        <dbReference type="ARBA" id="ARBA00012552"/>
    </source>
</evidence>
<name>A0AAX4JZB3_9TREE</name>
<feature type="region of interest" description="Disordered" evidence="6">
    <location>
        <begin position="190"/>
        <end position="211"/>
    </location>
</feature>
<feature type="domain" description="Helicase C-terminal" evidence="8">
    <location>
        <begin position="742"/>
        <end position="905"/>
    </location>
</feature>
<dbReference type="RefSeq" id="XP_066076611.1">
    <property type="nucleotide sequence ID" value="XM_066220514.1"/>
</dbReference>
<keyword evidence="4" id="KW-0347">Helicase</keyword>
<keyword evidence="10" id="KW-1185">Reference proteome</keyword>
<feature type="compositionally biased region" description="Low complexity" evidence="6">
    <location>
        <begin position="322"/>
        <end position="333"/>
    </location>
</feature>
<feature type="region of interest" description="Disordered" evidence="6">
    <location>
        <begin position="553"/>
        <end position="616"/>
    </location>
</feature>
<evidence type="ECO:0000313" key="9">
    <source>
        <dbReference type="EMBL" id="WWC89848.1"/>
    </source>
</evidence>
<dbReference type="InterPro" id="IPR011545">
    <property type="entry name" value="DEAD/DEAH_box_helicase_dom"/>
</dbReference>
<keyword evidence="5" id="KW-0067">ATP-binding</keyword>
<feature type="region of interest" description="Disordered" evidence="6">
    <location>
        <begin position="79"/>
        <end position="101"/>
    </location>
</feature>
<feature type="compositionally biased region" description="Low complexity" evidence="6">
    <location>
        <begin position="79"/>
        <end position="92"/>
    </location>
</feature>
<reference evidence="9 10" key="1">
    <citation type="submission" date="2024-01" db="EMBL/GenBank/DDBJ databases">
        <title>Comparative genomics of Cryptococcus and Kwoniella reveals pathogenesis evolution and contrasting modes of karyotype evolution via chromosome fusion or intercentromeric recombination.</title>
        <authorList>
            <person name="Coelho M.A."/>
            <person name="David-Palma M."/>
            <person name="Shea T."/>
            <person name="Bowers K."/>
            <person name="McGinley-Smith S."/>
            <person name="Mohammad A.W."/>
            <person name="Gnirke A."/>
            <person name="Yurkov A.M."/>
            <person name="Nowrousian M."/>
            <person name="Sun S."/>
            <person name="Cuomo C.A."/>
            <person name="Heitman J."/>
        </authorList>
    </citation>
    <scope>NUCLEOTIDE SEQUENCE [LARGE SCALE GENOMIC DNA]</scope>
    <source>
        <strain evidence="9 10">CBS 6074</strain>
    </source>
</reference>
<feature type="compositionally biased region" description="Polar residues" evidence="6">
    <location>
        <begin position="596"/>
        <end position="616"/>
    </location>
</feature>
<evidence type="ECO:0000256" key="3">
    <source>
        <dbReference type="ARBA" id="ARBA00022801"/>
    </source>
</evidence>
<dbReference type="GO" id="GO:0005524">
    <property type="term" value="F:ATP binding"/>
    <property type="evidence" value="ECO:0007669"/>
    <property type="project" value="UniProtKB-KW"/>
</dbReference>
<dbReference type="EC" id="3.6.4.13" evidence="1"/>
<feature type="region of interest" description="Disordered" evidence="6">
    <location>
        <begin position="1"/>
        <end position="45"/>
    </location>
</feature>
<evidence type="ECO:0000259" key="7">
    <source>
        <dbReference type="PROSITE" id="PS51192"/>
    </source>
</evidence>
<dbReference type="Proteomes" id="UP001355207">
    <property type="component" value="Chromosome 6"/>
</dbReference>
<dbReference type="AlphaFoldDB" id="A0AAX4JZB3"/>
<dbReference type="GO" id="GO:0003724">
    <property type="term" value="F:RNA helicase activity"/>
    <property type="evidence" value="ECO:0007669"/>
    <property type="project" value="UniProtKB-EC"/>
</dbReference>
<feature type="region of interest" description="Disordered" evidence="6">
    <location>
        <begin position="237"/>
        <end position="361"/>
    </location>
</feature>
<evidence type="ECO:0000256" key="6">
    <source>
        <dbReference type="SAM" id="MobiDB-lite"/>
    </source>
</evidence>
<organism evidence="9 10">
    <name type="scientific">Kwoniella dendrophila CBS 6074</name>
    <dbReference type="NCBI Taxonomy" id="1295534"/>
    <lineage>
        <taxon>Eukaryota</taxon>
        <taxon>Fungi</taxon>
        <taxon>Dikarya</taxon>
        <taxon>Basidiomycota</taxon>
        <taxon>Agaricomycotina</taxon>
        <taxon>Tremellomycetes</taxon>
        <taxon>Tremellales</taxon>
        <taxon>Cryptococcaceae</taxon>
        <taxon>Kwoniella</taxon>
    </lineage>
</organism>
<dbReference type="Gene3D" id="3.40.50.300">
    <property type="entry name" value="P-loop containing nucleotide triphosphate hydrolases"/>
    <property type="match status" value="2"/>
</dbReference>
<dbReference type="SUPFAM" id="SSF52540">
    <property type="entry name" value="P-loop containing nucleoside triphosphate hydrolases"/>
    <property type="match status" value="2"/>
</dbReference>
<dbReference type="GO" id="GO:0003676">
    <property type="term" value="F:nucleic acid binding"/>
    <property type="evidence" value="ECO:0007669"/>
    <property type="project" value="InterPro"/>
</dbReference>
<keyword evidence="2" id="KW-0547">Nucleotide-binding</keyword>
<gene>
    <name evidence="9" type="ORF">L201_004776</name>
</gene>
<dbReference type="InterPro" id="IPR001650">
    <property type="entry name" value="Helicase_C-like"/>
</dbReference>
<feature type="compositionally biased region" description="Low complexity" evidence="6">
    <location>
        <begin position="14"/>
        <end position="38"/>
    </location>
</feature>
<proteinExistence type="predicted"/>
<dbReference type="PROSITE" id="PS51194">
    <property type="entry name" value="HELICASE_CTER"/>
    <property type="match status" value="1"/>
</dbReference>
<dbReference type="SMART" id="SM00487">
    <property type="entry name" value="DEXDc"/>
    <property type="match status" value="1"/>
</dbReference>
<feature type="compositionally biased region" description="Polar residues" evidence="6">
    <location>
        <begin position="190"/>
        <end position="204"/>
    </location>
</feature>
<evidence type="ECO:0000313" key="10">
    <source>
        <dbReference type="Proteomes" id="UP001355207"/>
    </source>
</evidence>
<evidence type="ECO:0000256" key="4">
    <source>
        <dbReference type="ARBA" id="ARBA00022806"/>
    </source>
</evidence>
<feature type="compositionally biased region" description="Polar residues" evidence="6">
    <location>
        <begin position="334"/>
        <end position="349"/>
    </location>
</feature>
<evidence type="ECO:0000259" key="8">
    <source>
        <dbReference type="PROSITE" id="PS51194"/>
    </source>
</evidence>
<keyword evidence="3" id="KW-0378">Hydrolase</keyword>
<dbReference type="PANTHER" id="PTHR47958">
    <property type="entry name" value="ATP-DEPENDENT RNA HELICASE DBP3"/>
    <property type="match status" value="1"/>
</dbReference>
<feature type="compositionally biased region" description="Polar residues" evidence="6">
    <location>
        <begin position="237"/>
        <end position="261"/>
    </location>
</feature>